<gene>
    <name evidence="2" type="ORF">Slati_3513300</name>
</gene>
<comment type="caution">
    <text evidence="2">The sequence shown here is derived from an EMBL/GenBank/DDBJ whole genome shotgun (WGS) entry which is preliminary data.</text>
</comment>
<evidence type="ECO:0000256" key="1">
    <source>
        <dbReference type="SAM" id="MobiDB-lite"/>
    </source>
</evidence>
<sequence>DRATGENAREAQEADCYIPTAEWNPETGFLGIEEDEPSNSNLNVDPMMNSSSATKRVSSNSRKRKAEDPLAALQKLGQVVKNLCDSSNNRIGTLTRVLENEFGDPDQRALVLANVRQLEGLNENEQLHITNRLVNRPKDMEMYFSLPKESRVKLVRLMLAGRF</sequence>
<reference evidence="2" key="1">
    <citation type="submission" date="2020-06" db="EMBL/GenBank/DDBJ databases">
        <authorList>
            <person name="Li T."/>
            <person name="Hu X."/>
            <person name="Zhang T."/>
            <person name="Song X."/>
            <person name="Zhang H."/>
            <person name="Dai N."/>
            <person name="Sheng W."/>
            <person name="Hou X."/>
            <person name="Wei L."/>
        </authorList>
    </citation>
    <scope>NUCLEOTIDE SEQUENCE</scope>
    <source>
        <strain evidence="2">KEN1</strain>
        <tissue evidence="2">Leaf</tissue>
    </source>
</reference>
<feature type="non-terminal residue" evidence="2">
    <location>
        <position position="1"/>
    </location>
</feature>
<proteinExistence type="predicted"/>
<accession>A0AAW2UHM1</accession>
<organism evidence="2">
    <name type="scientific">Sesamum latifolium</name>
    <dbReference type="NCBI Taxonomy" id="2727402"/>
    <lineage>
        <taxon>Eukaryota</taxon>
        <taxon>Viridiplantae</taxon>
        <taxon>Streptophyta</taxon>
        <taxon>Embryophyta</taxon>
        <taxon>Tracheophyta</taxon>
        <taxon>Spermatophyta</taxon>
        <taxon>Magnoliopsida</taxon>
        <taxon>eudicotyledons</taxon>
        <taxon>Gunneridae</taxon>
        <taxon>Pentapetalae</taxon>
        <taxon>asterids</taxon>
        <taxon>lamiids</taxon>
        <taxon>Lamiales</taxon>
        <taxon>Pedaliaceae</taxon>
        <taxon>Sesamum</taxon>
    </lineage>
</organism>
<name>A0AAW2UHM1_9LAMI</name>
<evidence type="ECO:0000313" key="2">
    <source>
        <dbReference type="EMBL" id="KAL0416814.1"/>
    </source>
</evidence>
<feature type="region of interest" description="Disordered" evidence="1">
    <location>
        <begin position="31"/>
        <end position="68"/>
    </location>
</feature>
<reference evidence="2" key="2">
    <citation type="journal article" date="2024" name="Plant">
        <title>Genomic evolution and insights into agronomic trait innovations of Sesamum species.</title>
        <authorList>
            <person name="Miao H."/>
            <person name="Wang L."/>
            <person name="Qu L."/>
            <person name="Liu H."/>
            <person name="Sun Y."/>
            <person name="Le M."/>
            <person name="Wang Q."/>
            <person name="Wei S."/>
            <person name="Zheng Y."/>
            <person name="Lin W."/>
            <person name="Duan Y."/>
            <person name="Cao H."/>
            <person name="Xiong S."/>
            <person name="Wang X."/>
            <person name="Wei L."/>
            <person name="Li C."/>
            <person name="Ma Q."/>
            <person name="Ju M."/>
            <person name="Zhao R."/>
            <person name="Li G."/>
            <person name="Mu C."/>
            <person name="Tian Q."/>
            <person name="Mei H."/>
            <person name="Zhang T."/>
            <person name="Gao T."/>
            <person name="Zhang H."/>
        </authorList>
    </citation>
    <scope>NUCLEOTIDE SEQUENCE</scope>
    <source>
        <strain evidence="2">KEN1</strain>
    </source>
</reference>
<dbReference type="AlphaFoldDB" id="A0AAW2UHM1"/>
<feature type="compositionally biased region" description="Polar residues" evidence="1">
    <location>
        <begin position="38"/>
        <end position="60"/>
    </location>
</feature>
<dbReference type="EMBL" id="JACGWN010000012">
    <property type="protein sequence ID" value="KAL0416814.1"/>
    <property type="molecule type" value="Genomic_DNA"/>
</dbReference>
<protein>
    <submittedName>
        <fullName evidence="2">Uncharacterized protein</fullName>
    </submittedName>
</protein>